<proteinExistence type="predicted"/>
<evidence type="ECO:0000313" key="3">
    <source>
        <dbReference type="WBParaSite" id="PgR015_g104_t02"/>
    </source>
</evidence>
<evidence type="ECO:0000256" key="1">
    <source>
        <dbReference type="SAM" id="MobiDB-lite"/>
    </source>
</evidence>
<sequence length="886" mass="97065">MTDSVWNHRQGGQRFGVPPVAYGRPFGQRPLPVHSSSEYSQSRLSTRRAQLDEPFGRLRSRSSQALTNLETAVGPEEATVNEKALVLDVHRAYGRILSPTNLHRPNVHIFFSLDTLSGSEPLSSITNDLCEIFEVGDQVEIGIEGRFSANSTVDEYHAILTCTTILQIRDGSERPELAPLLMVQEGGEMPLAVTKNCGLVGVHPQVLPIPAVISAFLESASSISVPPMSWPEFAMVGHSVEGRLIRAPRWMNGNGTQELEKVALTLQRYGRDIAGFAIIKGHLENGVVLMPIDKDDLKVCGEIFYPFEMKRAESAGFDYRKVYSKGSKWYFRACRELPGRRFKFRAYSLDDLSGAMQRNSAIPFNGMMDGDGNRNAHDSEGCDETSGRQIGDAVRNPTELRGCPAVAERNVDVHTLTAAHDEDARGSSPLVDIGAQTVDHRSEVSAQKCAVISDSTLRQLAEVDFSTPTNLLDIEEPVALSQPVIPLEPCRAPVLRRPSLLQLSNLMSANVDHRDSDSVIVPKSASTAVSDSCLSSARSRTVSLESESHLCPSSFASAAQADNAHSDGETLLLNSTPPPTNMYSTPSSINVVTRETGNNVVQLEDDAPLHEHSNLTDHVSDEMILSSSSLVVRKYNVFDVDLDTSIMHLEILNPHKRTYEEELIGCLDDEVSQNRTLAQVSPSASFGASTTTYAQSEKQGDNVLTRQQPKSNLSVEMDNGGVQFVGRGENLADVLLRLETDERASRLMNSHEEGSGAESSDEEDDGRNLHGPFPIRVQRRPDDNEFWFTAKDVRQSFDTATNSHSQHSLAPIGDCKKQCTSFGKEQVDSRADEGDKNNSVAGMVKTEKAVQCDATNEASLSSLSAVLQSDDVIAKFFTDIVKREPR</sequence>
<accession>A0A915ASS2</accession>
<feature type="region of interest" description="Disordered" evidence="1">
    <location>
        <begin position="693"/>
        <end position="715"/>
    </location>
</feature>
<organism evidence="2 3">
    <name type="scientific">Parascaris univalens</name>
    <name type="common">Nematode worm</name>
    <dbReference type="NCBI Taxonomy" id="6257"/>
    <lineage>
        <taxon>Eukaryota</taxon>
        <taxon>Metazoa</taxon>
        <taxon>Ecdysozoa</taxon>
        <taxon>Nematoda</taxon>
        <taxon>Chromadorea</taxon>
        <taxon>Rhabditida</taxon>
        <taxon>Spirurina</taxon>
        <taxon>Ascaridomorpha</taxon>
        <taxon>Ascaridoidea</taxon>
        <taxon>Ascarididae</taxon>
        <taxon>Parascaris</taxon>
    </lineage>
</organism>
<dbReference type="WBParaSite" id="PgR015_g104_t02">
    <property type="protein sequence ID" value="PgR015_g104_t02"/>
    <property type="gene ID" value="PgR015_g104"/>
</dbReference>
<dbReference type="AlphaFoldDB" id="A0A915ASS2"/>
<dbReference type="Proteomes" id="UP000887569">
    <property type="component" value="Unplaced"/>
</dbReference>
<feature type="compositionally biased region" description="Polar residues" evidence="1">
    <location>
        <begin position="693"/>
        <end position="714"/>
    </location>
</feature>
<feature type="region of interest" description="Disordered" evidence="1">
    <location>
        <begin position="371"/>
        <end position="395"/>
    </location>
</feature>
<name>A0A915ASS2_PARUN</name>
<evidence type="ECO:0000313" key="2">
    <source>
        <dbReference type="Proteomes" id="UP000887569"/>
    </source>
</evidence>
<reference evidence="3" key="1">
    <citation type="submission" date="2022-11" db="UniProtKB">
        <authorList>
            <consortium name="WormBaseParasite"/>
        </authorList>
    </citation>
    <scope>IDENTIFICATION</scope>
</reference>
<protein>
    <submittedName>
        <fullName evidence="3">Mpv17-like protein</fullName>
    </submittedName>
</protein>
<keyword evidence="2" id="KW-1185">Reference proteome</keyword>
<feature type="region of interest" description="Disordered" evidence="1">
    <location>
        <begin position="746"/>
        <end position="777"/>
    </location>
</feature>
<feature type="compositionally biased region" description="Basic and acidic residues" evidence="1">
    <location>
        <begin position="371"/>
        <end position="380"/>
    </location>
</feature>
<feature type="region of interest" description="Disordered" evidence="1">
    <location>
        <begin position="1"/>
        <end position="21"/>
    </location>
</feature>